<dbReference type="OrthoDB" id="191139at2759"/>
<organism evidence="1 2">
    <name type="scientific">Aspergillus puulaauensis</name>
    <dbReference type="NCBI Taxonomy" id="1220207"/>
    <lineage>
        <taxon>Eukaryota</taxon>
        <taxon>Fungi</taxon>
        <taxon>Dikarya</taxon>
        <taxon>Ascomycota</taxon>
        <taxon>Pezizomycotina</taxon>
        <taxon>Eurotiomycetes</taxon>
        <taxon>Eurotiomycetidae</taxon>
        <taxon>Eurotiales</taxon>
        <taxon>Aspergillaceae</taxon>
        <taxon>Aspergillus</taxon>
    </lineage>
</organism>
<dbReference type="EMBL" id="AP024448">
    <property type="protein sequence ID" value="BCS27677.1"/>
    <property type="molecule type" value="Genomic_DNA"/>
</dbReference>
<dbReference type="RefSeq" id="XP_041559871.1">
    <property type="nucleotide sequence ID" value="XM_041693997.1"/>
</dbReference>
<protein>
    <submittedName>
        <fullName evidence="1">Uncharacterized protein</fullName>
    </submittedName>
</protein>
<sequence length="65" mass="7091">MIVVHACGIFSSSYRHGLVNPEHYNPNCQIWTASYIDREYGCRGVLALSDTGDLYSAMSSYAAAG</sequence>
<dbReference type="AlphaFoldDB" id="A0A7R7XUL8"/>
<name>A0A7R7XUL8_9EURO</name>
<evidence type="ECO:0000313" key="2">
    <source>
        <dbReference type="Proteomes" id="UP000654913"/>
    </source>
</evidence>
<dbReference type="KEGG" id="apuu:APUU_60725A"/>
<gene>
    <name evidence="1" type="ORF">APUU_60725A</name>
</gene>
<proteinExistence type="predicted"/>
<evidence type="ECO:0000313" key="1">
    <source>
        <dbReference type="EMBL" id="BCS27677.1"/>
    </source>
</evidence>
<keyword evidence="2" id="KW-1185">Reference proteome</keyword>
<accession>A0A7R7XUL8</accession>
<reference evidence="1" key="2">
    <citation type="submission" date="2021-02" db="EMBL/GenBank/DDBJ databases">
        <title>Aspergillus puulaauensis MK2 genome sequence.</title>
        <authorList>
            <person name="Futagami T."/>
            <person name="Mori K."/>
            <person name="Kadooka C."/>
            <person name="Tanaka T."/>
        </authorList>
    </citation>
    <scope>NUCLEOTIDE SEQUENCE</scope>
    <source>
        <strain evidence="1">MK2</strain>
    </source>
</reference>
<dbReference type="Proteomes" id="UP000654913">
    <property type="component" value="Chromosome 6"/>
</dbReference>
<dbReference type="GeneID" id="64977682"/>
<reference evidence="1" key="1">
    <citation type="submission" date="2021-01" db="EMBL/GenBank/DDBJ databases">
        <authorList>
            <consortium name="Aspergillus puulaauensis MK2 genome sequencing consortium"/>
            <person name="Kazuki M."/>
            <person name="Futagami T."/>
        </authorList>
    </citation>
    <scope>NUCLEOTIDE SEQUENCE</scope>
    <source>
        <strain evidence="1">MK2</strain>
    </source>
</reference>